<name>A0A3D8QYS9_9HELO</name>
<sequence>MVATRVHRNETVMEEEKRLSPITRLSYIGIAATAKEVPTLKTRTLVWNTLAVTLGAAVVLKRVIKSERICRSS</sequence>
<comment type="caution">
    <text evidence="1">The sequence shown here is derived from an EMBL/GenBank/DDBJ whole genome shotgun (WGS) entry which is preliminary data.</text>
</comment>
<organism evidence="1 2">
    <name type="scientific">Coleophoma crateriformis</name>
    <dbReference type="NCBI Taxonomy" id="565419"/>
    <lineage>
        <taxon>Eukaryota</taxon>
        <taxon>Fungi</taxon>
        <taxon>Dikarya</taxon>
        <taxon>Ascomycota</taxon>
        <taxon>Pezizomycotina</taxon>
        <taxon>Leotiomycetes</taxon>
        <taxon>Helotiales</taxon>
        <taxon>Dermateaceae</taxon>
        <taxon>Coleophoma</taxon>
    </lineage>
</organism>
<reference evidence="1 2" key="1">
    <citation type="journal article" date="2018" name="IMA Fungus">
        <title>IMA Genome-F 9: Draft genome sequence of Annulohypoxylon stygium, Aspergillus mulundensis, Berkeleyomyces basicola (syn. Thielaviopsis basicola), Ceratocystis smalleyi, two Cercospora beticola strains, Coleophoma cylindrospora, Fusarium fracticaudum, Phialophora cf. hyalina, and Morchella septimelata.</title>
        <authorList>
            <person name="Wingfield B.D."/>
            <person name="Bills G.F."/>
            <person name="Dong Y."/>
            <person name="Huang W."/>
            <person name="Nel W.J."/>
            <person name="Swalarsk-Parry B.S."/>
            <person name="Vaghefi N."/>
            <person name="Wilken P.M."/>
            <person name="An Z."/>
            <person name="de Beer Z.W."/>
            <person name="De Vos L."/>
            <person name="Chen L."/>
            <person name="Duong T.A."/>
            <person name="Gao Y."/>
            <person name="Hammerbacher A."/>
            <person name="Kikkert J.R."/>
            <person name="Li Y."/>
            <person name="Li H."/>
            <person name="Li K."/>
            <person name="Li Q."/>
            <person name="Liu X."/>
            <person name="Ma X."/>
            <person name="Naidoo K."/>
            <person name="Pethybridge S.J."/>
            <person name="Sun J."/>
            <person name="Steenkamp E.T."/>
            <person name="van der Nest M.A."/>
            <person name="van Wyk S."/>
            <person name="Wingfield M.J."/>
            <person name="Xiong C."/>
            <person name="Yue Q."/>
            <person name="Zhang X."/>
        </authorList>
    </citation>
    <scope>NUCLEOTIDE SEQUENCE [LARGE SCALE GENOMIC DNA]</scope>
    <source>
        <strain evidence="1 2">BP5796</strain>
    </source>
</reference>
<keyword evidence="2" id="KW-1185">Reference proteome</keyword>
<dbReference type="AlphaFoldDB" id="A0A3D8QYS9"/>
<accession>A0A3D8QYS9</accession>
<dbReference type="Proteomes" id="UP000256328">
    <property type="component" value="Unassembled WGS sequence"/>
</dbReference>
<gene>
    <name evidence="1" type="ORF">BP5796_09579</name>
</gene>
<evidence type="ECO:0000313" key="2">
    <source>
        <dbReference type="Proteomes" id="UP000256328"/>
    </source>
</evidence>
<evidence type="ECO:0000313" key="1">
    <source>
        <dbReference type="EMBL" id="RDW66830.1"/>
    </source>
</evidence>
<proteinExistence type="predicted"/>
<dbReference type="EMBL" id="PDLN01000014">
    <property type="protein sequence ID" value="RDW66830.1"/>
    <property type="molecule type" value="Genomic_DNA"/>
</dbReference>
<dbReference type="OrthoDB" id="10356178at2759"/>
<protein>
    <submittedName>
        <fullName evidence="1">Uncharacterized protein</fullName>
    </submittedName>
</protein>